<evidence type="ECO:0000313" key="5">
    <source>
        <dbReference type="Proteomes" id="UP001054902"/>
    </source>
</evidence>
<dbReference type="PROSITE" id="PS50853">
    <property type="entry name" value="FN3"/>
    <property type="match status" value="2"/>
</dbReference>
<evidence type="ECO:0000256" key="1">
    <source>
        <dbReference type="SAM" id="MobiDB-lite"/>
    </source>
</evidence>
<keyword evidence="5" id="KW-1185">Reference proteome</keyword>
<accession>A0AAD3D8K9</accession>
<reference evidence="4 5" key="1">
    <citation type="journal article" date="2021" name="Sci. Rep.">
        <title>The genome of the diatom Chaetoceros tenuissimus carries an ancient integrated fragment of an extant virus.</title>
        <authorList>
            <person name="Hongo Y."/>
            <person name="Kimura K."/>
            <person name="Takaki Y."/>
            <person name="Yoshida Y."/>
            <person name="Baba S."/>
            <person name="Kobayashi G."/>
            <person name="Nagasaki K."/>
            <person name="Hano T."/>
            <person name="Tomaru Y."/>
        </authorList>
    </citation>
    <scope>NUCLEOTIDE SEQUENCE [LARGE SCALE GENOMIC DNA]</scope>
    <source>
        <strain evidence="4 5">NIES-3715</strain>
    </source>
</reference>
<sequence length="860" mass="95700">MDFLKTFLLVALLSCSVLSSSANASFIDKNENTKIKSVEDSTGNRKLSELLEPANITEYSVEATFLSFVSLEAAIDSDTLTATFFEQALESMTPFIAQGDDSAIISNCTFIRTQFLGGNSTASSPVILSFTMEYKSTLVDVSNYDSALKTWIEENPLVYTSILKMYLGVNVSDSTMIIIEEKTDGPTTTPSPSTLPTKNSTNPTPTAAPVIDIPSSAPTTASPSSSSKPTMMPSKSRTPTITSPSTTPAFAPTPRPSLANESSKRSMFMLFASMENEILPGTTLAENFQLAMESFTPVLDNGILSNRISTDCELINSVPISSSPGDNFILTFSMEYRSKTTDVSKYDIFLKNWIEANTTEFFDVLENFLGTPISAGNIQTIIILENSNVPTISPTSSFPTTAPPTIFPSADINMTLTPTSSYNVLYLTARVGRLGIVLNWNSTIESTYSIYRRENWDMVEWEESWKLVNSTENTTTFVDTTNLVRWLKYDYVVFANEDLEGEMTSNIVTIELTPPQAPYRVVAEAKSDSEIMVQWSEVDNALEYKLLISFEGEVDVIETNETVFMHYDLPQNTTVAYQVIAVGAYGRSNLTRPVVATTHVKEIELDIAPVIYEVFVPAKSDEAMLWWYTVEGATEYEVQRSTNPFGDWVSIAFVVDTFYRDTLLSFDTAYYYRIKALNSFSESDWSNIKDATTGNEKVATPPVLSIEVGESSIILYWESYDHVIHDLYNSTASNYKITVERRSTSMSHQWKWIADVGAEFGMFLDPTIQQGVLYEYRIFFHDDENQWPYSNIAFSGLSRENNSTYTPGPMENVTNTSSSDEEIMNRTELMPFGTSGSSASRVLNKYFTLAVVFGSVILLS</sequence>
<protein>
    <recommendedName>
        <fullName evidence="3">Fibronectin type-III domain-containing protein</fullName>
    </recommendedName>
</protein>
<evidence type="ECO:0000256" key="2">
    <source>
        <dbReference type="SAM" id="SignalP"/>
    </source>
</evidence>
<feature type="domain" description="Fibronectin type-III" evidence="3">
    <location>
        <begin position="517"/>
        <end position="601"/>
    </location>
</feature>
<dbReference type="InterPro" id="IPR036116">
    <property type="entry name" value="FN3_sf"/>
</dbReference>
<keyword evidence="2" id="KW-0732">Signal</keyword>
<evidence type="ECO:0000259" key="3">
    <source>
        <dbReference type="PROSITE" id="PS50853"/>
    </source>
</evidence>
<feature type="chain" id="PRO_5041987669" description="Fibronectin type-III domain-containing protein" evidence="2">
    <location>
        <begin position="25"/>
        <end position="860"/>
    </location>
</feature>
<feature type="signal peptide" evidence="2">
    <location>
        <begin position="1"/>
        <end position="24"/>
    </location>
</feature>
<dbReference type="SUPFAM" id="SSF49265">
    <property type="entry name" value="Fibronectin type III"/>
    <property type="match status" value="2"/>
</dbReference>
<dbReference type="SMART" id="SM00060">
    <property type="entry name" value="FN3"/>
    <property type="match status" value="2"/>
</dbReference>
<dbReference type="Proteomes" id="UP001054902">
    <property type="component" value="Unassembled WGS sequence"/>
</dbReference>
<gene>
    <name evidence="4" type="ORF">CTEN210_16383</name>
</gene>
<comment type="caution">
    <text evidence="4">The sequence shown here is derived from an EMBL/GenBank/DDBJ whole genome shotgun (WGS) entry which is preliminary data.</text>
</comment>
<dbReference type="InterPro" id="IPR013783">
    <property type="entry name" value="Ig-like_fold"/>
</dbReference>
<feature type="region of interest" description="Disordered" evidence="1">
    <location>
        <begin position="182"/>
        <end position="260"/>
    </location>
</feature>
<organism evidence="4 5">
    <name type="scientific">Chaetoceros tenuissimus</name>
    <dbReference type="NCBI Taxonomy" id="426638"/>
    <lineage>
        <taxon>Eukaryota</taxon>
        <taxon>Sar</taxon>
        <taxon>Stramenopiles</taxon>
        <taxon>Ochrophyta</taxon>
        <taxon>Bacillariophyta</taxon>
        <taxon>Coscinodiscophyceae</taxon>
        <taxon>Chaetocerotophycidae</taxon>
        <taxon>Chaetocerotales</taxon>
        <taxon>Chaetocerotaceae</taxon>
        <taxon>Chaetoceros</taxon>
    </lineage>
</organism>
<dbReference type="Gene3D" id="2.60.40.10">
    <property type="entry name" value="Immunoglobulins"/>
    <property type="match status" value="2"/>
</dbReference>
<evidence type="ECO:0000313" key="4">
    <source>
        <dbReference type="EMBL" id="GFH59907.1"/>
    </source>
</evidence>
<dbReference type="CDD" id="cd00063">
    <property type="entry name" value="FN3"/>
    <property type="match status" value="1"/>
</dbReference>
<proteinExistence type="predicted"/>
<dbReference type="AlphaFoldDB" id="A0AAD3D8K9"/>
<feature type="domain" description="Fibronectin type-III" evidence="3">
    <location>
        <begin position="608"/>
        <end position="696"/>
    </location>
</feature>
<feature type="compositionally biased region" description="Low complexity" evidence="1">
    <location>
        <begin position="186"/>
        <end position="252"/>
    </location>
</feature>
<name>A0AAD3D8K9_9STRA</name>
<dbReference type="EMBL" id="BLLK01000069">
    <property type="protein sequence ID" value="GFH59907.1"/>
    <property type="molecule type" value="Genomic_DNA"/>
</dbReference>
<dbReference type="InterPro" id="IPR003961">
    <property type="entry name" value="FN3_dom"/>
</dbReference>